<dbReference type="Pfam" id="PF00515">
    <property type="entry name" value="TPR_1"/>
    <property type="match status" value="1"/>
</dbReference>
<dbReference type="InterPro" id="IPR011990">
    <property type="entry name" value="TPR-like_helical_dom_sf"/>
</dbReference>
<dbReference type="EMBL" id="CP002546">
    <property type="protein sequence ID" value="ADY59650.1"/>
    <property type="molecule type" value="Genomic_DNA"/>
</dbReference>
<proteinExistence type="predicted"/>
<feature type="repeat" description="TPR" evidence="1">
    <location>
        <begin position="41"/>
        <end position="74"/>
    </location>
</feature>
<dbReference type="SMART" id="SM00028">
    <property type="entry name" value="TPR"/>
    <property type="match status" value="4"/>
</dbReference>
<evidence type="ECO:0000256" key="1">
    <source>
        <dbReference type="PROSITE-ProRule" id="PRU00339"/>
    </source>
</evidence>
<feature type="repeat" description="TPR" evidence="1">
    <location>
        <begin position="75"/>
        <end position="108"/>
    </location>
</feature>
<dbReference type="HOGENOM" id="CLU_874012_0_0_0"/>
<dbReference type="PANTHER" id="PTHR44523:SF1">
    <property type="entry name" value="TETRATRICOPEPTIDE REPEAT PROTEIN 13"/>
    <property type="match status" value="1"/>
</dbReference>
<protein>
    <submittedName>
        <fullName evidence="3">Tetratricopeptide TPR_1 repeat-containing protein</fullName>
    </submittedName>
</protein>
<feature type="repeat" description="TPR" evidence="1">
    <location>
        <begin position="109"/>
        <end position="142"/>
    </location>
</feature>
<dbReference type="Gene3D" id="1.25.40.10">
    <property type="entry name" value="Tetratricopeptide repeat domain"/>
    <property type="match status" value="1"/>
</dbReference>
<dbReference type="KEGG" id="pbs:Plabr_2046"/>
<keyword evidence="4" id="KW-1185">Reference proteome</keyword>
<reference evidence="4" key="1">
    <citation type="submission" date="2011-02" db="EMBL/GenBank/DDBJ databases">
        <title>The complete genome of Planctomyces brasiliensis DSM 5305.</title>
        <authorList>
            <person name="Lucas S."/>
            <person name="Copeland A."/>
            <person name="Lapidus A."/>
            <person name="Bruce D."/>
            <person name="Goodwin L."/>
            <person name="Pitluck S."/>
            <person name="Kyrpides N."/>
            <person name="Mavromatis K."/>
            <person name="Pagani I."/>
            <person name="Ivanova N."/>
            <person name="Ovchinnikova G."/>
            <person name="Lu M."/>
            <person name="Detter J.C."/>
            <person name="Han C."/>
            <person name="Land M."/>
            <person name="Hauser L."/>
            <person name="Markowitz V."/>
            <person name="Cheng J.-F."/>
            <person name="Hugenholtz P."/>
            <person name="Woyke T."/>
            <person name="Wu D."/>
            <person name="Tindall B."/>
            <person name="Pomrenke H.G."/>
            <person name="Brambilla E."/>
            <person name="Klenk H.-P."/>
            <person name="Eisen J.A."/>
        </authorList>
    </citation>
    <scope>NUCLEOTIDE SEQUENCE [LARGE SCALE GENOMIC DNA]</scope>
    <source>
        <strain evidence="4">ATCC 49424 / DSM 5305 / JCM 21570 / NBRC 103401 / IFAM 1448</strain>
    </source>
</reference>
<keyword evidence="1" id="KW-0802">TPR repeat</keyword>
<dbReference type="OrthoDB" id="267414at2"/>
<feature type="region of interest" description="Disordered" evidence="2">
    <location>
        <begin position="188"/>
        <end position="232"/>
    </location>
</feature>
<name>F0SIM2_RUBBR</name>
<sequence length="318" mass="36799">MTVSSFEVEKSHIVPRLKKRQYAEALRMLEEAHPRDRAQRLEQLEMQAMCYFRTAQFEQAAECYRQLAEEDPESARPLINLGAVYNRLHRYSEAIESLRKAIQRDRCNVDAYYNLGFAQRHSGHPDLAISAYKEALRLRPNMEQGHLNLGNAYLEVKNTVMATNHYKAALEIDPELEPAKRGLVRAAEQELKNRESKNPFGRLVDPAQLTRQRSDSAAKNLSEAEREKDRQEVQQLAKSVRNAARQASEELRDKMQPALMAMTRALVQGEHRPDHIEATHDKFHTELPRFKEAMRALRYAMLELRGHEEIMNTPDIDV</sequence>
<evidence type="ECO:0000313" key="3">
    <source>
        <dbReference type="EMBL" id="ADY59650.1"/>
    </source>
</evidence>
<dbReference type="Pfam" id="PF13181">
    <property type="entry name" value="TPR_8"/>
    <property type="match status" value="1"/>
</dbReference>
<evidence type="ECO:0000313" key="4">
    <source>
        <dbReference type="Proteomes" id="UP000006860"/>
    </source>
</evidence>
<dbReference type="Pfam" id="PF12895">
    <property type="entry name" value="ANAPC3"/>
    <property type="match status" value="1"/>
</dbReference>
<dbReference type="PROSITE" id="PS50293">
    <property type="entry name" value="TPR_REGION"/>
    <property type="match status" value="1"/>
</dbReference>
<feature type="compositionally biased region" description="Basic and acidic residues" evidence="2">
    <location>
        <begin position="212"/>
        <end position="232"/>
    </location>
</feature>
<dbReference type="Proteomes" id="UP000006860">
    <property type="component" value="Chromosome"/>
</dbReference>
<dbReference type="PROSITE" id="PS50005">
    <property type="entry name" value="TPR"/>
    <property type="match status" value="4"/>
</dbReference>
<accession>F0SIM2</accession>
<dbReference type="AlphaFoldDB" id="F0SIM2"/>
<feature type="repeat" description="TPR" evidence="1">
    <location>
        <begin position="143"/>
        <end position="176"/>
    </location>
</feature>
<dbReference type="eggNOG" id="COG0457">
    <property type="taxonomic scope" value="Bacteria"/>
</dbReference>
<dbReference type="STRING" id="756272.Plabr_2046"/>
<evidence type="ECO:0000256" key="2">
    <source>
        <dbReference type="SAM" id="MobiDB-lite"/>
    </source>
</evidence>
<gene>
    <name evidence="3" type="ordered locus">Plabr_2046</name>
</gene>
<feature type="compositionally biased region" description="Basic and acidic residues" evidence="2">
    <location>
        <begin position="188"/>
        <end position="197"/>
    </location>
</feature>
<dbReference type="InterPro" id="IPR019734">
    <property type="entry name" value="TPR_rpt"/>
</dbReference>
<dbReference type="PANTHER" id="PTHR44523">
    <property type="entry name" value="TETRATRICOPEPTIDE REPEAT PROTEIN 13"/>
    <property type="match status" value="1"/>
</dbReference>
<dbReference type="SUPFAM" id="SSF48452">
    <property type="entry name" value="TPR-like"/>
    <property type="match status" value="1"/>
</dbReference>
<organism evidence="3 4">
    <name type="scientific">Rubinisphaera brasiliensis (strain ATCC 49424 / DSM 5305 / JCM 21570 / IAM 15109 / NBRC 103401 / IFAM 1448)</name>
    <name type="common">Planctomyces brasiliensis</name>
    <dbReference type="NCBI Taxonomy" id="756272"/>
    <lineage>
        <taxon>Bacteria</taxon>
        <taxon>Pseudomonadati</taxon>
        <taxon>Planctomycetota</taxon>
        <taxon>Planctomycetia</taxon>
        <taxon>Planctomycetales</taxon>
        <taxon>Planctomycetaceae</taxon>
        <taxon>Rubinisphaera</taxon>
    </lineage>
</organism>
<dbReference type="RefSeq" id="WP_013628375.1">
    <property type="nucleotide sequence ID" value="NC_015174.1"/>
</dbReference>